<evidence type="ECO:0000259" key="2">
    <source>
        <dbReference type="Pfam" id="PF20600"/>
    </source>
</evidence>
<feature type="compositionally biased region" description="Low complexity" evidence="1">
    <location>
        <begin position="236"/>
        <end position="245"/>
    </location>
</feature>
<feature type="compositionally biased region" description="Basic and acidic residues" evidence="1">
    <location>
        <begin position="275"/>
        <end position="285"/>
    </location>
</feature>
<name>A0ABR5B145_BACBA</name>
<protein>
    <recommendedName>
        <fullName evidence="2">Exodeoxyribonuclease X-like C-terminal domain-containing protein</fullName>
    </recommendedName>
</protein>
<evidence type="ECO:0000313" key="4">
    <source>
        <dbReference type="Proteomes" id="UP000031982"/>
    </source>
</evidence>
<accession>A0ABR5B145</accession>
<keyword evidence="4" id="KW-1185">Reference proteome</keyword>
<feature type="domain" description="Exodeoxyribonuclease X-like C-terminal" evidence="2">
    <location>
        <begin position="184"/>
        <end position="211"/>
    </location>
</feature>
<comment type="caution">
    <text evidence="3">The sequence shown here is derived from an EMBL/GenBank/DDBJ whole genome shotgun (WGS) entry which is preliminary data.</text>
</comment>
<feature type="region of interest" description="Disordered" evidence="1">
    <location>
        <begin position="233"/>
        <end position="285"/>
    </location>
</feature>
<evidence type="ECO:0000256" key="1">
    <source>
        <dbReference type="SAM" id="MobiDB-lite"/>
    </source>
</evidence>
<proteinExistence type="predicted"/>
<feature type="compositionally biased region" description="Polar residues" evidence="1">
    <location>
        <begin position="251"/>
        <end position="270"/>
    </location>
</feature>
<dbReference type="Pfam" id="PF20600">
    <property type="entry name" value="ExoX-like_C"/>
    <property type="match status" value="1"/>
</dbReference>
<dbReference type="InterPro" id="IPR046768">
    <property type="entry name" value="ExoX-like_C"/>
</dbReference>
<reference evidence="3 4" key="1">
    <citation type="submission" date="2015-01" db="EMBL/GenBank/DDBJ databases">
        <title>Genome Assembly of Bacillus badius MTCC 1458.</title>
        <authorList>
            <person name="Verma A."/>
            <person name="Khatri I."/>
            <person name="Mual P."/>
            <person name="Subramanian S."/>
            <person name="Krishnamurthi S."/>
        </authorList>
    </citation>
    <scope>NUCLEOTIDE SEQUENCE [LARGE SCALE GENOMIC DNA]</scope>
    <source>
        <strain evidence="3 4">MTCC 1458</strain>
    </source>
</reference>
<gene>
    <name evidence="3" type="ORF">SD77_0552</name>
</gene>
<dbReference type="RefSeq" id="WP_041113132.1">
    <property type="nucleotide sequence ID" value="NZ_JARTHD010000006.1"/>
</dbReference>
<evidence type="ECO:0000313" key="3">
    <source>
        <dbReference type="EMBL" id="KIL80704.1"/>
    </source>
</evidence>
<organism evidence="3 4">
    <name type="scientific">Bacillus badius</name>
    <dbReference type="NCBI Taxonomy" id="1455"/>
    <lineage>
        <taxon>Bacteria</taxon>
        <taxon>Bacillati</taxon>
        <taxon>Bacillota</taxon>
        <taxon>Bacilli</taxon>
        <taxon>Bacillales</taxon>
        <taxon>Bacillaceae</taxon>
        <taxon>Pseudobacillus</taxon>
    </lineage>
</organism>
<dbReference type="EMBL" id="JXLP01000001">
    <property type="protein sequence ID" value="KIL80704.1"/>
    <property type="molecule type" value="Genomic_DNA"/>
</dbReference>
<dbReference type="Proteomes" id="UP000031982">
    <property type="component" value="Unassembled WGS sequence"/>
</dbReference>
<sequence length="285" mass="32153">MSNLAASQQNSSLSLIDSVDLGAVQNTLAKINQFQLVVQNTLKANHDYGIIPGTSKPTLLKPGAEKIQMLFGVTSEYEVVERIQDYDKGFFAFTVCCRIYKNEMKITEGVGHCNTREKKYVKQDPYSMANTCLKMAKKRAQIDATLTIASLSELFTQDAEDMQGYLQKEQIETMTPQDAGAIKLKFGKHKGKTLGEIYRSNKDYLEWLAGQDRTDAMIKKAIEIMFAAVVEKGSNQRQQKPPQQQDRSHTSKGANSKESMTNNTRNQQFDNEPFVIRDEDLPFDL</sequence>